<gene>
    <name evidence="1" type="ORF">SAMN05421813_10441</name>
</gene>
<protein>
    <recommendedName>
        <fullName evidence="3">Outer membrane protein beta-barrel domain-containing protein</fullName>
    </recommendedName>
</protein>
<dbReference type="EMBL" id="FNHH01000004">
    <property type="protein sequence ID" value="SDL95405.1"/>
    <property type="molecule type" value="Genomic_DNA"/>
</dbReference>
<proteinExistence type="predicted"/>
<dbReference type="Proteomes" id="UP000199226">
    <property type="component" value="Unassembled WGS sequence"/>
</dbReference>
<evidence type="ECO:0000313" key="2">
    <source>
        <dbReference type="Proteomes" id="UP000199226"/>
    </source>
</evidence>
<dbReference type="OrthoDB" id="966005at2"/>
<organism evidence="1 2">
    <name type="scientific">Daejeonella rubra</name>
    <dbReference type="NCBI Taxonomy" id="990371"/>
    <lineage>
        <taxon>Bacteria</taxon>
        <taxon>Pseudomonadati</taxon>
        <taxon>Bacteroidota</taxon>
        <taxon>Sphingobacteriia</taxon>
        <taxon>Sphingobacteriales</taxon>
        <taxon>Sphingobacteriaceae</taxon>
        <taxon>Daejeonella</taxon>
    </lineage>
</organism>
<sequence length="171" mass="18654">MKTKYTALLTLVLLFLSVLVKGQESGSTSSGNEKRAQNIFVELGGQGLLFTANYDSRFSNRRDGFGGRAGIGYLSIEGDNATTVPLSLNYLLGKGRHFFEMGLGATLLATGGNDDSFLFDENNSNIIGTMSFSYRLQPVDRGFSFRAGLSPVFNKDFFIPYYAGLSLGYSF</sequence>
<reference evidence="2" key="1">
    <citation type="submission" date="2016-10" db="EMBL/GenBank/DDBJ databases">
        <authorList>
            <person name="Varghese N."/>
            <person name="Submissions S."/>
        </authorList>
    </citation>
    <scope>NUCLEOTIDE SEQUENCE [LARGE SCALE GENOMIC DNA]</scope>
    <source>
        <strain evidence="2">DSM 24536</strain>
    </source>
</reference>
<dbReference type="RefSeq" id="WP_090700450.1">
    <property type="nucleotide sequence ID" value="NZ_FNHH01000004.1"/>
</dbReference>
<dbReference type="AlphaFoldDB" id="A0A1G9PB68"/>
<name>A0A1G9PB68_9SPHI</name>
<dbReference type="STRING" id="990371.SAMN05421813_10441"/>
<evidence type="ECO:0000313" key="1">
    <source>
        <dbReference type="EMBL" id="SDL95405.1"/>
    </source>
</evidence>
<accession>A0A1G9PB68</accession>
<evidence type="ECO:0008006" key="3">
    <source>
        <dbReference type="Google" id="ProtNLM"/>
    </source>
</evidence>
<keyword evidence="2" id="KW-1185">Reference proteome</keyword>